<dbReference type="AlphaFoldDB" id="A0AB33K0F2"/>
<protein>
    <submittedName>
        <fullName evidence="3">Uncharacterized protein</fullName>
    </submittedName>
</protein>
<reference evidence="3" key="1">
    <citation type="submission" date="2024-07" db="EMBL/GenBank/DDBJ databases">
        <title>Complete genome sequences of cellulolytic bacteria, Kitasatospora sp. CMC57 and Streptomyces sp. CMC78, isolated from Japanese agricultural soil.</title>
        <authorList>
            <person name="Hashimoto T."/>
            <person name="Ito M."/>
            <person name="Iwamoto M."/>
            <person name="Fukahori D."/>
            <person name="Shoda T."/>
            <person name="Sakoda M."/>
            <person name="Morohoshi T."/>
            <person name="Mitsuboshi M."/>
            <person name="Nishizawa T."/>
        </authorList>
    </citation>
    <scope>NUCLEOTIDE SEQUENCE</scope>
    <source>
        <strain evidence="3">CMC57</strain>
    </source>
</reference>
<sequence>MADTPPASDRHVRFAPDPTPAHPTAGGTLRHGRHRLSLFTAGVIVPDLELLPLLCVAALPAWLIVTGRPEMVVRPEPAAA</sequence>
<proteinExistence type="predicted"/>
<feature type="region of interest" description="Disordered" evidence="1">
    <location>
        <begin position="1"/>
        <end position="29"/>
    </location>
</feature>
<gene>
    <name evidence="3" type="ORF">KCMC57_24250</name>
</gene>
<organism evidence="3">
    <name type="scientific">Kitasatospora sp. CMC57</name>
    <dbReference type="NCBI Taxonomy" id="3231513"/>
    <lineage>
        <taxon>Bacteria</taxon>
        <taxon>Bacillati</taxon>
        <taxon>Actinomycetota</taxon>
        <taxon>Actinomycetes</taxon>
        <taxon>Kitasatosporales</taxon>
        <taxon>Streptomycetaceae</taxon>
        <taxon>Kitasatospora</taxon>
    </lineage>
</organism>
<keyword evidence="2" id="KW-0812">Transmembrane</keyword>
<evidence type="ECO:0000256" key="2">
    <source>
        <dbReference type="SAM" id="Phobius"/>
    </source>
</evidence>
<evidence type="ECO:0000313" key="3">
    <source>
        <dbReference type="EMBL" id="BFP46057.1"/>
    </source>
</evidence>
<evidence type="ECO:0000256" key="1">
    <source>
        <dbReference type="SAM" id="MobiDB-lite"/>
    </source>
</evidence>
<name>A0AB33K0F2_9ACTN</name>
<feature type="transmembrane region" description="Helical" evidence="2">
    <location>
        <begin position="38"/>
        <end position="65"/>
    </location>
</feature>
<dbReference type="EMBL" id="AP035881">
    <property type="protein sequence ID" value="BFP46057.1"/>
    <property type="molecule type" value="Genomic_DNA"/>
</dbReference>
<keyword evidence="2" id="KW-1133">Transmembrane helix</keyword>
<accession>A0AB33K0F2</accession>
<keyword evidence="2" id="KW-0472">Membrane</keyword>